<gene>
    <name evidence="2" type="primary">LOC107799738</name>
</gene>
<name>A0A1S4ANV2_TOBAC</name>
<dbReference type="InterPro" id="IPR036397">
    <property type="entry name" value="RNaseH_sf"/>
</dbReference>
<evidence type="ECO:0000259" key="1">
    <source>
        <dbReference type="PROSITE" id="PS50994"/>
    </source>
</evidence>
<dbReference type="PANTHER" id="PTHR42648">
    <property type="entry name" value="TRANSPOSASE, PUTATIVE-RELATED"/>
    <property type="match status" value="1"/>
</dbReference>
<dbReference type="OrthoDB" id="1751476at2759"/>
<protein>
    <recommendedName>
        <fullName evidence="1">Integrase catalytic domain-containing protein</fullName>
    </recommendedName>
</protein>
<dbReference type="Gene3D" id="3.30.420.10">
    <property type="entry name" value="Ribonuclease H-like superfamily/Ribonuclease H"/>
    <property type="match status" value="1"/>
</dbReference>
<dbReference type="STRING" id="4097.A0A1S4ANV2"/>
<dbReference type="PANTHER" id="PTHR42648:SF21">
    <property type="entry name" value="CYSTEINE-RICH RLK (RECEPTOR-LIKE PROTEIN KINASE) 8"/>
    <property type="match status" value="1"/>
</dbReference>
<evidence type="ECO:0000313" key="2">
    <source>
        <dbReference type="RefSeq" id="XP_016478366.1"/>
    </source>
</evidence>
<dbReference type="KEGG" id="nta:107799738"/>
<dbReference type="AlphaFoldDB" id="A0A1S4ANV2"/>
<dbReference type="RefSeq" id="XP_016478366.1">
    <property type="nucleotide sequence ID" value="XM_016622880.1"/>
</dbReference>
<reference evidence="2" key="1">
    <citation type="submission" date="2025-08" db="UniProtKB">
        <authorList>
            <consortium name="RefSeq"/>
        </authorList>
    </citation>
    <scope>IDENTIFICATION</scope>
</reference>
<organism evidence="2">
    <name type="scientific">Nicotiana tabacum</name>
    <name type="common">Common tobacco</name>
    <dbReference type="NCBI Taxonomy" id="4097"/>
    <lineage>
        <taxon>Eukaryota</taxon>
        <taxon>Viridiplantae</taxon>
        <taxon>Streptophyta</taxon>
        <taxon>Embryophyta</taxon>
        <taxon>Tracheophyta</taxon>
        <taxon>Spermatophyta</taxon>
        <taxon>Magnoliopsida</taxon>
        <taxon>eudicotyledons</taxon>
        <taxon>Gunneridae</taxon>
        <taxon>Pentapetalae</taxon>
        <taxon>asterids</taxon>
        <taxon>lamiids</taxon>
        <taxon>Solanales</taxon>
        <taxon>Solanaceae</taxon>
        <taxon>Nicotianoideae</taxon>
        <taxon>Nicotianeae</taxon>
        <taxon>Nicotiana</taxon>
    </lineage>
</organism>
<dbReference type="SUPFAM" id="SSF53098">
    <property type="entry name" value="Ribonuclease H-like"/>
    <property type="match status" value="1"/>
</dbReference>
<proteinExistence type="predicted"/>
<dbReference type="GO" id="GO:0015074">
    <property type="term" value="P:DNA integration"/>
    <property type="evidence" value="ECO:0007669"/>
    <property type="project" value="InterPro"/>
</dbReference>
<dbReference type="InterPro" id="IPR001584">
    <property type="entry name" value="Integrase_cat-core"/>
</dbReference>
<dbReference type="PROSITE" id="PS50994">
    <property type="entry name" value="INTEGRASE"/>
    <property type="match status" value="1"/>
</dbReference>
<dbReference type="InterPro" id="IPR012337">
    <property type="entry name" value="RNaseH-like_sf"/>
</dbReference>
<accession>A0A1S4ANV2</accession>
<feature type="domain" description="Integrase catalytic" evidence="1">
    <location>
        <begin position="1"/>
        <end position="104"/>
    </location>
</feature>
<dbReference type="GO" id="GO:0003676">
    <property type="term" value="F:nucleic acid binding"/>
    <property type="evidence" value="ECO:0007669"/>
    <property type="project" value="InterPro"/>
</dbReference>
<dbReference type="PaxDb" id="4097-A0A1S4ANV2"/>
<dbReference type="InterPro" id="IPR039537">
    <property type="entry name" value="Retrotran_Ty1/copia-like"/>
</dbReference>
<sequence>MESRVTYIRSNHGTKFDYAKFDEFCYENDITHNFSAPRTPQQNGVVERKNKTLEEMVRTMLIDSGIAKNFWAEAVNIACYLVNRFQSNPKESNFKEAKRILRYLEGTQDLVLFYPSGASFNLIGYADTDFAGYLVDRKITSRMAHFLAHVSSLGSQGSKTQWLFQQLK</sequence>
<dbReference type="SMR" id="A0A1S4ANV2"/>